<accession>V5WHY0</accession>
<sequence length="73" mass="8761">MISEEKQQLLELFAQGRKYYKLMNFEEALKTFQKAREIDPSDGPSRVYELRCKHYLKNPPEDDWDGVFTMKTK</sequence>
<dbReference type="InterPro" id="IPR019734">
    <property type="entry name" value="TPR_rpt"/>
</dbReference>
<proteinExistence type="predicted"/>
<keyword evidence="1" id="KW-0802">TPR repeat</keyword>
<dbReference type="RefSeq" id="WP_024267699.1">
    <property type="nucleotide sequence ID" value="NC_023035.1"/>
</dbReference>
<protein>
    <submittedName>
        <fullName evidence="2">Uncharacterized protein</fullName>
    </submittedName>
</protein>
<gene>
    <name evidence="2" type="ORF">L21SP2_1377</name>
</gene>
<dbReference type="KEGG" id="slr:L21SP2_1377"/>
<dbReference type="eggNOG" id="COG2114">
    <property type="taxonomic scope" value="Bacteria"/>
</dbReference>
<dbReference type="Proteomes" id="UP000018680">
    <property type="component" value="Chromosome"/>
</dbReference>
<dbReference type="SUPFAM" id="SSF48452">
    <property type="entry name" value="TPR-like"/>
    <property type="match status" value="1"/>
</dbReference>
<reference evidence="2 3" key="1">
    <citation type="journal article" date="2015" name="Stand. Genomic Sci.">
        <title>Complete genome sequence and description of Salinispira pacifica gen. nov., sp. nov., a novel spirochaete isolated form a hypersaline microbial mat.</title>
        <authorList>
            <person name="Ben Hania W."/>
            <person name="Joseph M."/>
            <person name="Schumann P."/>
            <person name="Bunk B."/>
            <person name="Fiebig A."/>
            <person name="Sproer C."/>
            <person name="Klenk H.P."/>
            <person name="Fardeau M.L."/>
            <person name="Spring S."/>
        </authorList>
    </citation>
    <scope>NUCLEOTIDE SEQUENCE [LARGE SCALE GENOMIC DNA]</scope>
    <source>
        <strain evidence="2 3">L21-RPul-D2</strain>
    </source>
</reference>
<organism evidence="2 3">
    <name type="scientific">Salinispira pacifica</name>
    <dbReference type="NCBI Taxonomy" id="1307761"/>
    <lineage>
        <taxon>Bacteria</taxon>
        <taxon>Pseudomonadati</taxon>
        <taxon>Spirochaetota</taxon>
        <taxon>Spirochaetia</taxon>
        <taxon>Spirochaetales</taxon>
        <taxon>Spirochaetaceae</taxon>
        <taxon>Salinispira</taxon>
    </lineage>
</organism>
<dbReference type="InterPro" id="IPR011990">
    <property type="entry name" value="TPR-like_helical_dom_sf"/>
</dbReference>
<evidence type="ECO:0000256" key="1">
    <source>
        <dbReference type="PROSITE-ProRule" id="PRU00339"/>
    </source>
</evidence>
<dbReference type="STRING" id="1307761.L21SP2_1377"/>
<dbReference type="Gene3D" id="1.25.40.10">
    <property type="entry name" value="Tetratricopeptide repeat domain"/>
    <property type="match status" value="1"/>
</dbReference>
<dbReference type="OrthoDB" id="342059at2"/>
<dbReference type="AlphaFoldDB" id="V5WHY0"/>
<dbReference type="HOGENOM" id="CLU_2700262_0_0_12"/>
<evidence type="ECO:0000313" key="2">
    <source>
        <dbReference type="EMBL" id="AHC14776.1"/>
    </source>
</evidence>
<feature type="repeat" description="TPR" evidence="1">
    <location>
        <begin position="9"/>
        <end position="42"/>
    </location>
</feature>
<keyword evidence="3" id="KW-1185">Reference proteome</keyword>
<evidence type="ECO:0000313" key="3">
    <source>
        <dbReference type="Proteomes" id="UP000018680"/>
    </source>
</evidence>
<dbReference type="EMBL" id="CP006939">
    <property type="protein sequence ID" value="AHC14776.1"/>
    <property type="molecule type" value="Genomic_DNA"/>
</dbReference>
<dbReference type="SMART" id="SM00028">
    <property type="entry name" value="TPR"/>
    <property type="match status" value="1"/>
</dbReference>
<name>V5WHY0_9SPIO</name>
<dbReference type="PROSITE" id="PS50005">
    <property type="entry name" value="TPR"/>
    <property type="match status" value="1"/>
</dbReference>
<dbReference type="Pfam" id="PF00515">
    <property type="entry name" value="TPR_1"/>
    <property type="match status" value="1"/>
</dbReference>